<dbReference type="EMBL" id="BLLF01002189">
    <property type="protein sequence ID" value="GFH23082.1"/>
    <property type="molecule type" value="Genomic_DNA"/>
</dbReference>
<keyword evidence="3" id="KW-1185">Reference proteome</keyword>
<proteinExistence type="predicted"/>
<sequence>MTVLPSGKSCARQQAAAARASGPHSTHRHGATCSSWAAPTRLLRPSSPPAHTYTRPDLALALVWPSSKPQPTSRSQLAEYGGTAAPPCQSTAHDATTAHTNILHSTCPRPVTNTPQPVSLPPLRLTNCCCMPASFRQTPRFPPCRVKAGSPTRHVDLGRDLWPRPAGLNSLLLHARKCAATTNYHGLRTEDCGRHGIVKALLRVLKDMKSTRKLPTSELLQTANTLLTSRPDCCVEVMHYNSLSTPVVASADSDPQRACH</sequence>
<accession>A0A6A0A1T7</accession>
<evidence type="ECO:0000313" key="2">
    <source>
        <dbReference type="EMBL" id="GFH23082.1"/>
    </source>
</evidence>
<gene>
    <name evidence="2" type="ORF">HaLaN_20638</name>
</gene>
<dbReference type="AlphaFoldDB" id="A0A6A0A1T7"/>
<feature type="region of interest" description="Disordered" evidence="1">
    <location>
        <begin position="1"/>
        <end position="33"/>
    </location>
</feature>
<evidence type="ECO:0000313" key="3">
    <source>
        <dbReference type="Proteomes" id="UP000485058"/>
    </source>
</evidence>
<dbReference type="Proteomes" id="UP000485058">
    <property type="component" value="Unassembled WGS sequence"/>
</dbReference>
<name>A0A6A0A1T7_HAELA</name>
<feature type="region of interest" description="Disordered" evidence="1">
    <location>
        <begin position="65"/>
        <end position="92"/>
    </location>
</feature>
<comment type="caution">
    <text evidence="2">The sequence shown here is derived from an EMBL/GenBank/DDBJ whole genome shotgun (WGS) entry which is preliminary data.</text>
</comment>
<protein>
    <submittedName>
        <fullName evidence="2">Uncharacterized protein</fullName>
    </submittedName>
</protein>
<feature type="compositionally biased region" description="Polar residues" evidence="1">
    <location>
        <begin position="67"/>
        <end position="76"/>
    </location>
</feature>
<organism evidence="2 3">
    <name type="scientific">Haematococcus lacustris</name>
    <name type="common">Green alga</name>
    <name type="synonym">Haematococcus pluvialis</name>
    <dbReference type="NCBI Taxonomy" id="44745"/>
    <lineage>
        <taxon>Eukaryota</taxon>
        <taxon>Viridiplantae</taxon>
        <taxon>Chlorophyta</taxon>
        <taxon>core chlorophytes</taxon>
        <taxon>Chlorophyceae</taxon>
        <taxon>CS clade</taxon>
        <taxon>Chlamydomonadales</taxon>
        <taxon>Haematococcaceae</taxon>
        <taxon>Haematococcus</taxon>
    </lineage>
</organism>
<reference evidence="2 3" key="1">
    <citation type="submission" date="2020-02" db="EMBL/GenBank/DDBJ databases">
        <title>Draft genome sequence of Haematococcus lacustris strain NIES-144.</title>
        <authorList>
            <person name="Morimoto D."/>
            <person name="Nakagawa S."/>
            <person name="Yoshida T."/>
            <person name="Sawayama S."/>
        </authorList>
    </citation>
    <scope>NUCLEOTIDE SEQUENCE [LARGE SCALE GENOMIC DNA]</scope>
    <source>
        <strain evidence="2 3">NIES-144</strain>
    </source>
</reference>
<feature type="compositionally biased region" description="Low complexity" evidence="1">
    <location>
        <begin position="11"/>
        <end position="20"/>
    </location>
</feature>
<evidence type="ECO:0000256" key="1">
    <source>
        <dbReference type="SAM" id="MobiDB-lite"/>
    </source>
</evidence>